<dbReference type="PANTHER" id="PTHR31302:SF0">
    <property type="entry name" value="TRANSMEMBRANE PROTEIN WITH METALLOPHOSPHOESTERASE DOMAIN"/>
    <property type="match status" value="1"/>
</dbReference>
<feature type="domain" description="Calcineurin-like phosphoesterase" evidence="2">
    <location>
        <begin position="152"/>
        <end position="319"/>
    </location>
</feature>
<reference evidence="3 4" key="1">
    <citation type="journal article" date="2011" name="EMBO J.">
        <title>Structural diversity of bacterial flagellar motors.</title>
        <authorList>
            <person name="Chen S."/>
            <person name="Beeby M."/>
            <person name="Murphy G.E."/>
            <person name="Leadbetter J.R."/>
            <person name="Hendrixson D.R."/>
            <person name="Briegel A."/>
            <person name="Li Z."/>
            <person name="Shi J."/>
            <person name="Tocheva E.I."/>
            <person name="Muller A."/>
            <person name="Dobro M.J."/>
            <person name="Jensen G.J."/>
        </authorList>
    </citation>
    <scope>NUCLEOTIDE SEQUENCE [LARGE SCALE GENOMIC DNA]</scope>
    <source>
        <strain evidence="3 4">DSM 6540</strain>
    </source>
</reference>
<dbReference type="Proteomes" id="UP000003240">
    <property type="component" value="Unassembled WGS sequence"/>
</dbReference>
<feature type="transmembrane region" description="Helical" evidence="1">
    <location>
        <begin position="36"/>
        <end position="58"/>
    </location>
</feature>
<dbReference type="InterPro" id="IPR004843">
    <property type="entry name" value="Calcineurin-like_PHP"/>
</dbReference>
<dbReference type="InterPro" id="IPR029052">
    <property type="entry name" value="Metallo-depent_PP-like"/>
</dbReference>
<evidence type="ECO:0000259" key="2">
    <source>
        <dbReference type="Pfam" id="PF00149"/>
    </source>
</evidence>
<feature type="transmembrane region" description="Helical" evidence="1">
    <location>
        <begin position="70"/>
        <end position="90"/>
    </location>
</feature>
<dbReference type="eggNOG" id="COG1408">
    <property type="taxonomic scope" value="Bacteria"/>
</dbReference>
<keyword evidence="1" id="KW-1133">Transmembrane helix</keyword>
<accession>F7NHA4</accession>
<keyword evidence="1" id="KW-0812">Transmembrane</keyword>
<dbReference type="GO" id="GO:0016787">
    <property type="term" value="F:hydrolase activity"/>
    <property type="evidence" value="ECO:0007669"/>
    <property type="project" value="InterPro"/>
</dbReference>
<feature type="transmembrane region" description="Helical" evidence="1">
    <location>
        <begin position="6"/>
        <end position="29"/>
    </location>
</feature>
<dbReference type="Gene3D" id="3.60.21.10">
    <property type="match status" value="1"/>
</dbReference>
<keyword evidence="1" id="KW-0472">Membrane</keyword>
<dbReference type="Pfam" id="PF00149">
    <property type="entry name" value="Metallophos"/>
    <property type="match status" value="1"/>
</dbReference>
<comment type="caution">
    <text evidence="3">The sequence shown here is derived from an EMBL/GenBank/DDBJ whole genome shotgun (WGS) entry which is preliminary data.</text>
</comment>
<evidence type="ECO:0000313" key="3">
    <source>
        <dbReference type="EMBL" id="EGO64587.1"/>
    </source>
</evidence>
<dbReference type="SUPFAM" id="SSF56300">
    <property type="entry name" value="Metallo-dependent phosphatases"/>
    <property type="match status" value="1"/>
</dbReference>
<sequence length="378" mass="42335">MFFLVFFAVYGGANLYVGMRAWQAFGYLLPAGPVKFFFFLYGLLAVSYFIAHAGYHHLPRTLTDPLHTAGAYWFAILYYAFFFVIIVDIIRLLDRFFSFIPASLKKDPAIAGFFLAAVLATLIIYGVYNARQPVVRPYTITIQKTLPSAPTLRVAVMSDLHLGELIGRQRLEGWIDTAAALKPDLVLLTGDILDANVEPFIEERMGEAFRRLQPKYGIYGVIGNHEYIGGTPSTAVRELEKAGITVLVDRYVQTAGLYIVGRDDYSRSRYDGSPRQPLSRVMAGIDPAAPVILLDHQPYNLAEALANKADLQLSGHTHRGQFFPNNLITQRVFEIDWGYLKKETLQVIVSCGVGTWGPPIRIGNQPEILDLTIHFEQP</sequence>
<organism evidence="3 4">
    <name type="scientific">Acetonema longum DSM 6540</name>
    <dbReference type="NCBI Taxonomy" id="1009370"/>
    <lineage>
        <taxon>Bacteria</taxon>
        <taxon>Bacillati</taxon>
        <taxon>Bacillota</taxon>
        <taxon>Negativicutes</taxon>
        <taxon>Acetonemataceae</taxon>
        <taxon>Acetonema</taxon>
    </lineage>
</organism>
<proteinExistence type="predicted"/>
<dbReference type="STRING" id="1009370.ALO_07248"/>
<name>F7NHA4_9FIRM</name>
<protein>
    <submittedName>
        <fullName evidence="3">Metallophosphoesterase</fullName>
    </submittedName>
</protein>
<dbReference type="InterPro" id="IPR051158">
    <property type="entry name" value="Metallophosphoesterase_sf"/>
</dbReference>
<evidence type="ECO:0000313" key="4">
    <source>
        <dbReference type="Proteomes" id="UP000003240"/>
    </source>
</evidence>
<dbReference type="CDD" id="cd07385">
    <property type="entry name" value="MPP_YkuE_C"/>
    <property type="match status" value="1"/>
</dbReference>
<evidence type="ECO:0000256" key="1">
    <source>
        <dbReference type="SAM" id="Phobius"/>
    </source>
</evidence>
<dbReference type="EMBL" id="AFGF01000053">
    <property type="protein sequence ID" value="EGO64587.1"/>
    <property type="molecule type" value="Genomic_DNA"/>
</dbReference>
<gene>
    <name evidence="3" type="ORF">ALO_07248</name>
</gene>
<dbReference type="PANTHER" id="PTHR31302">
    <property type="entry name" value="TRANSMEMBRANE PROTEIN WITH METALLOPHOSPHOESTERASE DOMAIN-RELATED"/>
    <property type="match status" value="1"/>
</dbReference>
<dbReference type="OrthoDB" id="9780884at2"/>
<keyword evidence="4" id="KW-1185">Reference proteome</keyword>
<dbReference type="AlphaFoldDB" id="F7NHA4"/>
<feature type="transmembrane region" description="Helical" evidence="1">
    <location>
        <begin position="110"/>
        <end position="128"/>
    </location>
</feature>
<dbReference type="RefSeq" id="WP_004094157.1">
    <property type="nucleotide sequence ID" value="NZ_AFGF01000053.1"/>
</dbReference>